<keyword evidence="2" id="KW-0808">Transferase</keyword>
<dbReference type="Pfam" id="PF05154">
    <property type="entry name" value="TM2"/>
    <property type="match status" value="1"/>
</dbReference>
<dbReference type="SMART" id="SM00220">
    <property type="entry name" value="S_TKc"/>
    <property type="match status" value="1"/>
</dbReference>
<evidence type="ECO:0000256" key="2">
    <source>
        <dbReference type="ARBA" id="ARBA00022679"/>
    </source>
</evidence>
<evidence type="ECO:0000256" key="14">
    <source>
        <dbReference type="PROSITE-ProRule" id="PRU10141"/>
    </source>
</evidence>
<keyword evidence="6 14" id="KW-0067">ATP-binding</keyword>
<comment type="subcellular location">
    <subcellularLocation>
        <location evidence="1">Membrane</location>
        <topology evidence="1">Multi-pass membrane protein</topology>
    </subcellularLocation>
</comment>
<dbReference type="Proteomes" id="UP000270924">
    <property type="component" value="Unassembled WGS sequence"/>
</dbReference>
<evidence type="ECO:0000256" key="5">
    <source>
        <dbReference type="ARBA" id="ARBA00022777"/>
    </source>
</evidence>
<dbReference type="InterPro" id="IPR000719">
    <property type="entry name" value="Prot_kinase_dom"/>
</dbReference>
<keyword evidence="18" id="KW-1185">Reference proteome</keyword>
<evidence type="ECO:0000256" key="12">
    <source>
        <dbReference type="ARBA" id="ARBA00049299"/>
    </source>
</evidence>
<keyword evidence="4 14" id="KW-0547">Nucleotide-binding</keyword>
<dbReference type="EMBL" id="UYWW01000426">
    <property type="protein sequence ID" value="VDM08437.1"/>
    <property type="molecule type" value="Genomic_DNA"/>
</dbReference>
<protein>
    <recommendedName>
        <fullName evidence="10">mitogen-activated protein kinase kinase</fullName>
        <ecNumber evidence="10">2.7.12.2</ecNumber>
    </recommendedName>
</protein>
<accession>A0A3P7DV24</accession>
<dbReference type="EC" id="2.7.12.2" evidence="10"/>
<dbReference type="InParanoid" id="A0A3P7DV24"/>
<comment type="catalytic activity">
    <reaction evidence="13">
        <text>L-tyrosyl-[protein] + ATP = O-phospho-L-tyrosyl-[protein] + ADP + H(+)</text>
        <dbReference type="Rhea" id="RHEA:10596"/>
        <dbReference type="Rhea" id="RHEA-COMP:10136"/>
        <dbReference type="Rhea" id="RHEA-COMP:20101"/>
        <dbReference type="ChEBI" id="CHEBI:15378"/>
        <dbReference type="ChEBI" id="CHEBI:30616"/>
        <dbReference type="ChEBI" id="CHEBI:46858"/>
        <dbReference type="ChEBI" id="CHEBI:61978"/>
        <dbReference type="ChEBI" id="CHEBI:456216"/>
        <dbReference type="EC" id="2.7.12.2"/>
    </reaction>
</comment>
<keyword evidence="5" id="KW-0418">Kinase</keyword>
<keyword evidence="3 15" id="KW-0812">Transmembrane</keyword>
<reference evidence="17 18" key="1">
    <citation type="submission" date="2018-11" db="EMBL/GenBank/DDBJ databases">
        <authorList>
            <consortium name="Pathogen Informatics"/>
        </authorList>
    </citation>
    <scope>NUCLEOTIDE SEQUENCE [LARGE SCALE GENOMIC DNA]</scope>
</reference>
<keyword evidence="8 15" id="KW-0472">Membrane</keyword>
<evidence type="ECO:0000256" key="3">
    <source>
        <dbReference type="ARBA" id="ARBA00022692"/>
    </source>
</evidence>
<dbReference type="PANTHER" id="PTHR48013:SF9">
    <property type="entry name" value="DUAL SPECIFICITY MITOGEN-ACTIVATED PROTEIN KINASE KINASE 5"/>
    <property type="match status" value="1"/>
</dbReference>
<dbReference type="InterPro" id="IPR017441">
    <property type="entry name" value="Protein_kinase_ATP_BS"/>
</dbReference>
<feature type="domain" description="Protein kinase" evidence="16">
    <location>
        <begin position="98"/>
        <end position="350"/>
    </location>
</feature>
<dbReference type="GO" id="GO:0016020">
    <property type="term" value="C:membrane"/>
    <property type="evidence" value="ECO:0007669"/>
    <property type="project" value="UniProtKB-SubCell"/>
</dbReference>
<dbReference type="PROSITE" id="PS50011">
    <property type="entry name" value="PROTEIN_KINASE_DOM"/>
    <property type="match status" value="1"/>
</dbReference>
<feature type="transmembrane region" description="Helical" evidence="15">
    <location>
        <begin position="187"/>
        <end position="207"/>
    </location>
</feature>
<dbReference type="SUPFAM" id="SSF54277">
    <property type="entry name" value="CAD &amp; PB1 domains"/>
    <property type="match status" value="1"/>
</dbReference>
<sequence length="531" mass="59850">MVLNIIVLDESSGKERDVTVDDIATIFLDTFLAAISPQQHFQHFRYEDEDGDLVAVRTNEELAVMLSSPRIRPLRIHLISKDESLLDGNLASIMPDMLKRLDTIGFGYSGTVYKALDVEHDRIVALKCISVDGYAEHFVVARELQLLRKYACSPYIVNFLSAALLDGELCLCMEFMDGGSLDRYKKLPVSVLVPTAVSIICGLHYLWTHKVMHRDIKPSNILVNTHGDVKISDFGVSKELERSVACSFVGTSVYMAPERVHGGPYRICSDIWSFGLTICELVIGKFPLTLSPYKIVSDTVEAVFDNNFDITDSFDVEHLPVDFVDVLRNCVIVDETKRWKHEDLLHCSFVRLNIPADLRPVAHCGKADCPLYGSCLDCKFPECEYGTIITLNCTTKRQCVGQYTLQKEAKCRYCWQTDAMEHHCAPIRNCSTVATRLFRTTCQVHQWVICKGRRAFYKNMRCNWSSGYSWWKAMFLSVTLGGFGADRFYLGMWKSAIGKLFSFGGLGIWTFVDVVLIGVGYIGPADGSLYI</sequence>
<proteinExistence type="inferred from homology"/>
<evidence type="ECO:0000256" key="1">
    <source>
        <dbReference type="ARBA" id="ARBA00004141"/>
    </source>
</evidence>
<gene>
    <name evidence="17" type="ORF">WBA_LOCUS1823</name>
</gene>
<dbReference type="InterPro" id="IPR011009">
    <property type="entry name" value="Kinase-like_dom_sf"/>
</dbReference>
<evidence type="ECO:0000313" key="17">
    <source>
        <dbReference type="EMBL" id="VDM08437.1"/>
    </source>
</evidence>
<feature type="transmembrane region" description="Helical" evidence="15">
    <location>
        <begin position="500"/>
        <end position="522"/>
    </location>
</feature>
<evidence type="ECO:0000256" key="8">
    <source>
        <dbReference type="ARBA" id="ARBA00023136"/>
    </source>
</evidence>
<evidence type="ECO:0000256" key="13">
    <source>
        <dbReference type="ARBA" id="ARBA00051693"/>
    </source>
</evidence>
<dbReference type="PROSITE" id="PS00108">
    <property type="entry name" value="PROTEIN_KINASE_ST"/>
    <property type="match status" value="1"/>
</dbReference>
<feature type="binding site" evidence="14">
    <location>
        <position position="127"/>
    </location>
    <ligand>
        <name>ATP</name>
        <dbReference type="ChEBI" id="CHEBI:30616"/>
    </ligand>
</feature>
<evidence type="ECO:0000313" key="18">
    <source>
        <dbReference type="Proteomes" id="UP000270924"/>
    </source>
</evidence>
<dbReference type="OrthoDB" id="10257855at2759"/>
<name>A0A3P7DV24_WUCBA</name>
<dbReference type="PROSITE" id="PS00107">
    <property type="entry name" value="PROTEIN_KINASE_ATP"/>
    <property type="match status" value="1"/>
</dbReference>
<dbReference type="AlphaFoldDB" id="A0A3P7DV24"/>
<dbReference type="Gene3D" id="3.30.200.20">
    <property type="entry name" value="Phosphorylase Kinase, domain 1"/>
    <property type="match status" value="1"/>
</dbReference>
<organism evidence="17 18">
    <name type="scientific">Wuchereria bancrofti</name>
    <dbReference type="NCBI Taxonomy" id="6293"/>
    <lineage>
        <taxon>Eukaryota</taxon>
        <taxon>Metazoa</taxon>
        <taxon>Ecdysozoa</taxon>
        <taxon>Nematoda</taxon>
        <taxon>Chromadorea</taxon>
        <taxon>Rhabditida</taxon>
        <taxon>Spirurina</taxon>
        <taxon>Spiruromorpha</taxon>
        <taxon>Filarioidea</taxon>
        <taxon>Onchocercidae</taxon>
        <taxon>Wuchereria</taxon>
    </lineage>
</organism>
<comment type="catalytic activity">
    <reaction evidence="12">
        <text>L-threonyl-[protein] + ATP = O-phospho-L-threonyl-[protein] + ADP + H(+)</text>
        <dbReference type="Rhea" id="RHEA:46608"/>
        <dbReference type="Rhea" id="RHEA-COMP:11060"/>
        <dbReference type="Rhea" id="RHEA-COMP:11605"/>
        <dbReference type="ChEBI" id="CHEBI:15378"/>
        <dbReference type="ChEBI" id="CHEBI:30013"/>
        <dbReference type="ChEBI" id="CHEBI:30616"/>
        <dbReference type="ChEBI" id="CHEBI:61977"/>
        <dbReference type="ChEBI" id="CHEBI:456216"/>
        <dbReference type="EC" id="2.7.12.2"/>
    </reaction>
</comment>
<dbReference type="GO" id="GO:0005524">
    <property type="term" value="F:ATP binding"/>
    <property type="evidence" value="ECO:0007669"/>
    <property type="project" value="UniProtKB-UniRule"/>
</dbReference>
<dbReference type="Gene3D" id="3.10.20.90">
    <property type="entry name" value="Phosphatidylinositol 3-kinase Catalytic Subunit, Chain A, domain 1"/>
    <property type="match status" value="1"/>
</dbReference>
<dbReference type="SUPFAM" id="SSF56112">
    <property type="entry name" value="Protein kinase-like (PK-like)"/>
    <property type="match status" value="1"/>
</dbReference>
<dbReference type="GO" id="GO:0004708">
    <property type="term" value="F:MAP kinase kinase activity"/>
    <property type="evidence" value="ECO:0007669"/>
    <property type="project" value="UniProtKB-EC"/>
</dbReference>
<evidence type="ECO:0000256" key="9">
    <source>
        <dbReference type="ARBA" id="ARBA00038035"/>
    </source>
</evidence>
<dbReference type="InterPro" id="IPR008271">
    <property type="entry name" value="Ser/Thr_kinase_AS"/>
</dbReference>
<evidence type="ECO:0000256" key="7">
    <source>
        <dbReference type="ARBA" id="ARBA00022989"/>
    </source>
</evidence>
<dbReference type="PANTHER" id="PTHR48013">
    <property type="entry name" value="DUAL SPECIFICITY MITOGEN-ACTIVATED PROTEIN KINASE KINASE 5-RELATED"/>
    <property type="match status" value="1"/>
</dbReference>
<evidence type="ECO:0000256" key="4">
    <source>
        <dbReference type="ARBA" id="ARBA00022741"/>
    </source>
</evidence>
<evidence type="ECO:0000256" key="15">
    <source>
        <dbReference type="SAM" id="Phobius"/>
    </source>
</evidence>
<evidence type="ECO:0000259" key="16">
    <source>
        <dbReference type="PROSITE" id="PS50011"/>
    </source>
</evidence>
<feature type="transmembrane region" description="Helical" evidence="15">
    <location>
        <begin position="468"/>
        <end position="488"/>
    </location>
</feature>
<dbReference type="InterPro" id="IPR007829">
    <property type="entry name" value="TM2"/>
</dbReference>
<evidence type="ECO:0000256" key="6">
    <source>
        <dbReference type="ARBA" id="ARBA00022840"/>
    </source>
</evidence>
<keyword evidence="7 15" id="KW-1133">Transmembrane helix</keyword>
<comment type="similarity">
    <text evidence="9">Belongs to the protein kinase superfamily. STE Ser/Thr protein kinase family. MAP kinase kinase subfamily.</text>
</comment>
<evidence type="ECO:0000256" key="10">
    <source>
        <dbReference type="ARBA" id="ARBA00038999"/>
    </source>
</evidence>
<evidence type="ECO:0000256" key="11">
    <source>
        <dbReference type="ARBA" id="ARBA00049014"/>
    </source>
</evidence>
<dbReference type="Pfam" id="PF00069">
    <property type="entry name" value="Pkinase"/>
    <property type="match status" value="1"/>
</dbReference>
<comment type="catalytic activity">
    <reaction evidence="11">
        <text>L-seryl-[protein] + ATP = O-phospho-L-seryl-[protein] + ADP + H(+)</text>
        <dbReference type="Rhea" id="RHEA:17989"/>
        <dbReference type="Rhea" id="RHEA-COMP:9863"/>
        <dbReference type="Rhea" id="RHEA-COMP:11604"/>
        <dbReference type="ChEBI" id="CHEBI:15378"/>
        <dbReference type="ChEBI" id="CHEBI:29999"/>
        <dbReference type="ChEBI" id="CHEBI:30616"/>
        <dbReference type="ChEBI" id="CHEBI:83421"/>
        <dbReference type="ChEBI" id="CHEBI:456216"/>
        <dbReference type="EC" id="2.7.12.2"/>
    </reaction>
</comment>
<dbReference type="Gene3D" id="1.10.510.10">
    <property type="entry name" value="Transferase(Phosphotransferase) domain 1"/>
    <property type="match status" value="1"/>
</dbReference>
<dbReference type="OMA" id="WNADQIE"/>